<proteinExistence type="predicted"/>
<name>A0ABT9G064_LEPDI</name>
<dbReference type="Pfam" id="PF07731">
    <property type="entry name" value="Cu-oxidase_2"/>
    <property type="match status" value="1"/>
</dbReference>
<dbReference type="PROSITE" id="PS00080">
    <property type="entry name" value="MULTICOPPER_OXIDASE2"/>
    <property type="match status" value="1"/>
</dbReference>
<evidence type="ECO:0000256" key="3">
    <source>
        <dbReference type="SAM" id="MobiDB-lite"/>
    </source>
</evidence>
<evidence type="ECO:0000313" key="6">
    <source>
        <dbReference type="Proteomes" id="UP001235760"/>
    </source>
</evidence>
<organism evidence="5 6">
    <name type="scientific">Leptothrix discophora</name>
    <dbReference type="NCBI Taxonomy" id="89"/>
    <lineage>
        <taxon>Bacteria</taxon>
        <taxon>Pseudomonadati</taxon>
        <taxon>Pseudomonadota</taxon>
        <taxon>Betaproteobacteria</taxon>
        <taxon>Burkholderiales</taxon>
        <taxon>Sphaerotilaceae</taxon>
        <taxon>Leptothrix</taxon>
    </lineage>
</organism>
<evidence type="ECO:0000256" key="2">
    <source>
        <dbReference type="ARBA" id="ARBA00022723"/>
    </source>
</evidence>
<dbReference type="SUPFAM" id="SSF49503">
    <property type="entry name" value="Cupredoxins"/>
    <property type="match status" value="3"/>
</dbReference>
<dbReference type="InterPro" id="IPR045087">
    <property type="entry name" value="Cu-oxidase_fam"/>
</dbReference>
<evidence type="ECO:0000313" key="5">
    <source>
        <dbReference type="EMBL" id="MDP4299869.1"/>
    </source>
</evidence>
<reference evidence="5 6" key="1">
    <citation type="submission" date="2023-08" db="EMBL/GenBank/DDBJ databases">
        <authorList>
            <person name="Roldan D.M."/>
            <person name="Menes R.J."/>
        </authorList>
    </citation>
    <scope>NUCLEOTIDE SEQUENCE [LARGE SCALE GENOMIC DNA]</scope>
    <source>
        <strain evidence="5 6">CCM 2812</strain>
    </source>
</reference>
<accession>A0ABT9G064</accession>
<dbReference type="EMBL" id="JAUZEE010000002">
    <property type="protein sequence ID" value="MDP4299869.1"/>
    <property type="molecule type" value="Genomic_DNA"/>
</dbReference>
<comment type="subcellular location">
    <subcellularLocation>
        <location evidence="1">Periplasm</location>
    </subcellularLocation>
</comment>
<dbReference type="InterPro" id="IPR002355">
    <property type="entry name" value="Cu_oxidase_Cu_BS"/>
</dbReference>
<dbReference type="InterPro" id="IPR011706">
    <property type="entry name" value="Cu-oxidase_C"/>
</dbReference>
<dbReference type="Gene3D" id="2.60.40.420">
    <property type="entry name" value="Cupredoxins - blue copper proteins"/>
    <property type="match status" value="3"/>
</dbReference>
<dbReference type="PANTHER" id="PTHR48267:SF1">
    <property type="entry name" value="BILIRUBIN OXIDASE"/>
    <property type="match status" value="1"/>
</dbReference>
<feature type="region of interest" description="Disordered" evidence="3">
    <location>
        <begin position="147"/>
        <end position="178"/>
    </location>
</feature>
<dbReference type="Proteomes" id="UP001235760">
    <property type="component" value="Unassembled WGS sequence"/>
</dbReference>
<evidence type="ECO:0000259" key="4">
    <source>
        <dbReference type="Pfam" id="PF07731"/>
    </source>
</evidence>
<dbReference type="PANTHER" id="PTHR48267">
    <property type="entry name" value="CUPREDOXIN SUPERFAMILY PROTEIN"/>
    <property type="match status" value="1"/>
</dbReference>
<feature type="domain" description="Plastocyanin-like" evidence="4">
    <location>
        <begin position="829"/>
        <end position="918"/>
    </location>
</feature>
<protein>
    <submittedName>
        <fullName evidence="5">Multicopper oxidase domain-containing protein</fullName>
    </submittedName>
</protein>
<keyword evidence="6" id="KW-1185">Reference proteome</keyword>
<gene>
    <name evidence="5" type="ORF">Q8X39_04430</name>
</gene>
<evidence type="ECO:0000256" key="1">
    <source>
        <dbReference type="ARBA" id="ARBA00004418"/>
    </source>
</evidence>
<comment type="caution">
    <text evidence="5">The sequence shown here is derived from an EMBL/GenBank/DDBJ whole genome shotgun (WGS) entry which is preliminary data.</text>
</comment>
<dbReference type="RefSeq" id="WP_305748426.1">
    <property type="nucleotide sequence ID" value="NZ_JAUZEE010000002.1"/>
</dbReference>
<sequence length="961" mass="104532">MKNSNKTAPVDAATSTRGDAVPTWTRRGAYVLGALGAASLSVAVTAQVVVDYWGEPPTTDESAYVEPAVGTVANDALKTLEHSNHGSYEGTANDAKADVFVETSVPLTAQTTNKIPTGGKPSPLFNATSFSAPLLIFEEFGPQKLDPTLDTSANKGFPAPTLGAAPAQHPSQLTRSAPSAEAIEGFLGQKGIKPFPAAHANTFDQNPWNAVASEFIGRDIKGPAEGRPPGEGWAHQRWNEMYPQTFFQTVQGTSRMNLGLRDKVQLHGYAKGEFAPGGLYHNTAGVPATAGTTKGIDIRFHPGLPVQQAASVWTFDGTMPPKLLMVRYGEGVLMRHYNGLPVDPAANKGFGLHTISTHQHNGHNPAESDGVAQAFFFPGQFYDYRWPVQLAGYDTINTGATDPRAGYPCVPGETLWVNDATPGKKTCPADGVIRIRGDWRETASTLWFHDHMLDFTAQNVYKGNAAMMNVYSAIDRGNESFNCHYKDPNAGKAGVIPKNVNLCLPSGSAMPWGNRDYDINLVIGDKAWDKDGQLWFNVFNKDGFLGDRILTNFVYHPYLDVRARRYRFRILNGSVARYLSVALVKEFPGAGGTIKGTGGKTYTPIPFHMIGNDGNLMEHAVAFDGKADLDANGNKAEHAGTLPQQAIGERYDIVVDFAKNGIKPGDKLYFVNLQEHTDPVKTNKRLPLADVLSGKYKPAVAVDDDGDKVLDRWRDGDPGIGKFMELRVKALAAGQVDTSMDPANYVEGKLKMVPLKLNRDSATDHAKLQNAVHRSFTFGHSGGTDDQPWTVKVDNDAGYTADMRRISAAPKLSVNPTAGGSVQNDAPYEVWYLELGGGWDHPVHVHFEEGIILRRNGKQPPAWEKYARKDIFRVGPDNQAGSSVEVAFQFREFAGTFVEHCHSTQHEDNAMLLRFDIERAGQTLAMPTPMPTWDGVHYTGSAALTTFRSGVGKGTTYQLGQ</sequence>
<dbReference type="InterPro" id="IPR008972">
    <property type="entry name" value="Cupredoxin"/>
</dbReference>
<keyword evidence="2" id="KW-0479">Metal-binding</keyword>